<reference evidence="1" key="1">
    <citation type="submission" date="2021-02" db="EMBL/GenBank/DDBJ databases">
        <authorList>
            <person name="Nowell W R."/>
        </authorList>
    </citation>
    <scope>NUCLEOTIDE SEQUENCE</scope>
</reference>
<dbReference type="EMBL" id="CAJOBH010111171">
    <property type="protein sequence ID" value="CAF4661847.1"/>
    <property type="molecule type" value="Genomic_DNA"/>
</dbReference>
<gene>
    <name evidence="2" type="ORF">BYL167_LOCUS42618</name>
    <name evidence="1" type="ORF">GIL414_LOCUS41048</name>
</gene>
<evidence type="ECO:0000313" key="1">
    <source>
        <dbReference type="EMBL" id="CAF4650810.1"/>
    </source>
</evidence>
<proteinExistence type="predicted"/>
<dbReference type="EMBL" id="CAJOBJ010115360">
    <property type="protein sequence ID" value="CAF4650810.1"/>
    <property type="molecule type" value="Genomic_DNA"/>
</dbReference>
<name>A0A8S2ZL07_9BILA</name>
<evidence type="ECO:0000313" key="3">
    <source>
        <dbReference type="Proteomes" id="UP000681720"/>
    </source>
</evidence>
<evidence type="ECO:0000313" key="2">
    <source>
        <dbReference type="EMBL" id="CAF4661847.1"/>
    </source>
</evidence>
<sequence length="54" mass="6275">MEKIFSSLDRLKTSQKHFMRSSSFHDSLRRSIKSEQNLMRTCSISPPNLSTMKA</sequence>
<comment type="caution">
    <text evidence="1">The sequence shown here is derived from an EMBL/GenBank/DDBJ whole genome shotgun (WGS) entry which is preliminary data.</text>
</comment>
<accession>A0A8S2ZL07</accession>
<dbReference type="AlphaFoldDB" id="A0A8S2ZL07"/>
<protein>
    <submittedName>
        <fullName evidence="1">Uncharacterized protein</fullName>
    </submittedName>
</protein>
<organism evidence="1 3">
    <name type="scientific">Rotaria magnacalcarata</name>
    <dbReference type="NCBI Taxonomy" id="392030"/>
    <lineage>
        <taxon>Eukaryota</taxon>
        <taxon>Metazoa</taxon>
        <taxon>Spiralia</taxon>
        <taxon>Gnathifera</taxon>
        <taxon>Rotifera</taxon>
        <taxon>Eurotatoria</taxon>
        <taxon>Bdelloidea</taxon>
        <taxon>Philodinida</taxon>
        <taxon>Philodinidae</taxon>
        <taxon>Rotaria</taxon>
    </lineage>
</organism>
<feature type="non-terminal residue" evidence="1">
    <location>
        <position position="1"/>
    </location>
</feature>
<dbReference type="Proteomes" id="UP000681720">
    <property type="component" value="Unassembled WGS sequence"/>
</dbReference>
<dbReference type="Proteomes" id="UP000681967">
    <property type="component" value="Unassembled WGS sequence"/>
</dbReference>